<evidence type="ECO:0000256" key="5">
    <source>
        <dbReference type="ARBA" id="ARBA00022840"/>
    </source>
</evidence>
<protein>
    <recommendedName>
        <fullName evidence="10">Aspartyl/glutamyl-tRNA(Asn/Gln) amidotransferase subunit B</fullName>
        <shortName evidence="10">Asp/Glu-ADT subunit B</shortName>
        <ecNumber evidence="10">6.3.5.-</ecNumber>
    </recommendedName>
</protein>
<keyword evidence="4 10" id="KW-0547">Nucleotide-binding</keyword>
<dbReference type="Gene3D" id="1.10.10.410">
    <property type="match status" value="1"/>
</dbReference>
<keyword evidence="13" id="KW-1185">Reference proteome</keyword>
<comment type="catalytic activity">
    <reaction evidence="8 10">
        <text>L-aspartyl-tRNA(Asn) + L-glutamine + ATP + H2O = L-asparaginyl-tRNA(Asn) + L-glutamate + ADP + phosphate + 2 H(+)</text>
        <dbReference type="Rhea" id="RHEA:14513"/>
        <dbReference type="Rhea" id="RHEA-COMP:9674"/>
        <dbReference type="Rhea" id="RHEA-COMP:9677"/>
        <dbReference type="ChEBI" id="CHEBI:15377"/>
        <dbReference type="ChEBI" id="CHEBI:15378"/>
        <dbReference type="ChEBI" id="CHEBI:29985"/>
        <dbReference type="ChEBI" id="CHEBI:30616"/>
        <dbReference type="ChEBI" id="CHEBI:43474"/>
        <dbReference type="ChEBI" id="CHEBI:58359"/>
        <dbReference type="ChEBI" id="CHEBI:78515"/>
        <dbReference type="ChEBI" id="CHEBI:78516"/>
        <dbReference type="ChEBI" id="CHEBI:456216"/>
    </reaction>
</comment>
<dbReference type="Gene3D" id="1.10.150.380">
    <property type="entry name" value="GatB domain, N-terminal subdomain"/>
    <property type="match status" value="1"/>
</dbReference>
<dbReference type="PANTHER" id="PTHR11659:SF0">
    <property type="entry name" value="GLUTAMYL-TRNA(GLN) AMIDOTRANSFERASE SUBUNIT B, MITOCHONDRIAL"/>
    <property type="match status" value="1"/>
</dbReference>
<proteinExistence type="inferred from homology"/>
<dbReference type="PANTHER" id="PTHR11659">
    <property type="entry name" value="GLUTAMYL-TRNA GLN AMIDOTRANSFERASE SUBUNIT B MITOCHONDRIAL AND PROKARYOTIC PET112-RELATED"/>
    <property type="match status" value="1"/>
</dbReference>
<evidence type="ECO:0000256" key="8">
    <source>
        <dbReference type="ARBA" id="ARBA00047380"/>
    </source>
</evidence>
<organism evidence="12 13">
    <name type="scientific">Virgibacillus natechei</name>
    <dbReference type="NCBI Taxonomy" id="1216297"/>
    <lineage>
        <taxon>Bacteria</taxon>
        <taxon>Bacillati</taxon>
        <taxon>Bacillota</taxon>
        <taxon>Bacilli</taxon>
        <taxon>Bacillales</taxon>
        <taxon>Bacillaceae</taxon>
        <taxon>Virgibacillus</taxon>
    </lineage>
</organism>
<dbReference type="NCBIfam" id="NF004014">
    <property type="entry name" value="PRK05477.1-4"/>
    <property type="match status" value="1"/>
</dbReference>
<name>A0ABS4IHH7_9BACI</name>
<dbReference type="InterPro" id="IPR018027">
    <property type="entry name" value="Asn/Gln_amidotransferase"/>
</dbReference>
<evidence type="ECO:0000256" key="9">
    <source>
        <dbReference type="ARBA" id="ARBA00047913"/>
    </source>
</evidence>
<dbReference type="InterPro" id="IPR023168">
    <property type="entry name" value="GatB_Yqey_C_2"/>
</dbReference>
<dbReference type="GO" id="GO:0050566">
    <property type="term" value="F:asparaginyl-tRNA synthase (glutamine-hydrolyzing) activity"/>
    <property type="evidence" value="ECO:0007669"/>
    <property type="project" value="UniProtKB-EC"/>
</dbReference>
<evidence type="ECO:0000259" key="11">
    <source>
        <dbReference type="SMART" id="SM00845"/>
    </source>
</evidence>
<sequence length="476" mass="53866">MNFETIIGLEVHVELKTNSKIFSSSPNKFGAEPNSNVDPIDLGYPGTLPVLNEEAVNFAMKAAMALNCEIAEDTKFDRKNYFYPDNPKAYQISQFDKPIGENGWIEIEVNGKTKRIGITRLHLEEDAGKLTHGDDGYSLVDFNRQGTPLVEIVSEPDLRSPEEAYAYLEKLKNIIQYTGVSDVKMEEGSLRCDANISLRPIGQEEFGAKAELKNLNSFAYVQKGLEFEEKRQEKELLAGGEILQETRRYDEKTKETVLMRIKEGSDDYRYFPEPDLLPLFIDEAWKERIRNEIPELPDARKKRYIDELELSEYDAAVLTDSKQMADFFEETVQHGAAIKQATNWLMGEVSAYMNKHQKELDDLSITPESLGKMIQLIEDGTLSSKMGKKVFAELVENGGDPEKIIKDKGLVQISDEGQLKEIITGILDENEQSVTDYKNGKEQAVKFLVGQVMKATKGQANPPMVNKILLEEINNR</sequence>
<dbReference type="InterPro" id="IPR004413">
    <property type="entry name" value="GatB"/>
</dbReference>
<dbReference type="Proteomes" id="UP001519345">
    <property type="component" value="Unassembled WGS sequence"/>
</dbReference>
<dbReference type="HAMAP" id="MF_00121">
    <property type="entry name" value="GatB"/>
    <property type="match status" value="1"/>
</dbReference>
<dbReference type="SMART" id="SM00845">
    <property type="entry name" value="GatB_Yqey"/>
    <property type="match status" value="1"/>
</dbReference>
<dbReference type="NCBIfam" id="TIGR00133">
    <property type="entry name" value="gatB"/>
    <property type="match status" value="1"/>
</dbReference>
<dbReference type="InterPro" id="IPR014746">
    <property type="entry name" value="Gln_synth/guanido_kin_cat_dom"/>
</dbReference>
<dbReference type="GO" id="GO:0050567">
    <property type="term" value="F:glutaminyl-tRNA synthase (glutamine-hydrolyzing) activity"/>
    <property type="evidence" value="ECO:0007669"/>
    <property type="project" value="UniProtKB-EC"/>
</dbReference>
<dbReference type="EC" id="6.3.5.-" evidence="10"/>
<dbReference type="RefSeq" id="WP_209463543.1">
    <property type="nucleotide sequence ID" value="NZ_CP110224.1"/>
</dbReference>
<dbReference type="InterPro" id="IPR017958">
    <property type="entry name" value="Gln-tRNA_amidoTrfase_suB_CS"/>
</dbReference>
<comment type="caution">
    <text evidence="12">The sequence shown here is derived from an EMBL/GenBank/DDBJ whole genome shotgun (WGS) entry which is preliminary data.</text>
</comment>
<comment type="function">
    <text evidence="7 10">Allows the formation of correctly charged Asn-tRNA(Asn) or Gln-tRNA(Gln) through the transamidation of misacylated Asp-tRNA(Asn) or Glu-tRNA(Gln) in organisms which lack either or both of asparaginyl-tRNA or glutaminyl-tRNA synthetases. The reaction takes place in the presence of glutamine and ATP through an activated phospho-Asp-tRNA(Asn) or phospho-Glu-tRNA(Gln).</text>
</comment>
<evidence type="ECO:0000313" key="13">
    <source>
        <dbReference type="Proteomes" id="UP001519345"/>
    </source>
</evidence>
<dbReference type="PROSITE" id="PS01234">
    <property type="entry name" value="GATB"/>
    <property type="match status" value="1"/>
</dbReference>
<evidence type="ECO:0000256" key="6">
    <source>
        <dbReference type="ARBA" id="ARBA00022917"/>
    </source>
</evidence>
<keyword evidence="6 10" id="KW-0648">Protein biosynthesis</keyword>
<evidence type="ECO:0000256" key="2">
    <source>
        <dbReference type="ARBA" id="ARBA00011123"/>
    </source>
</evidence>
<dbReference type="NCBIfam" id="NF004011">
    <property type="entry name" value="PRK05477.1-1"/>
    <property type="match status" value="1"/>
</dbReference>
<dbReference type="SUPFAM" id="SSF89095">
    <property type="entry name" value="GatB/YqeY motif"/>
    <property type="match status" value="1"/>
</dbReference>
<dbReference type="InterPro" id="IPR006075">
    <property type="entry name" value="Asn/Gln-tRNA_Trfase_suB/E_cat"/>
</dbReference>
<dbReference type="Pfam" id="PF02637">
    <property type="entry name" value="GatB_Yqey"/>
    <property type="match status" value="1"/>
</dbReference>
<dbReference type="InterPro" id="IPR017959">
    <property type="entry name" value="Asn/Gln-tRNA_amidoTrfase_suB/E"/>
</dbReference>
<evidence type="ECO:0000256" key="7">
    <source>
        <dbReference type="ARBA" id="ARBA00024799"/>
    </source>
</evidence>
<dbReference type="EMBL" id="JAGGKX010000013">
    <property type="protein sequence ID" value="MBP1970409.1"/>
    <property type="molecule type" value="Genomic_DNA"/>
</dbReference>
<evidence type="ECO:0000256" key="3">
    <source>
        <dbReference type="ARBA" id="ARBA00022598"/>
    </source>
</evidence>
<dbReference type="NCBIfam" id="NF004012">
    <property type="entry name" value="PRK05477.1-2"/>
    <property type="match status" value="1"/>
</dbReference>
<comment type="subunit">
    <text evidence="2 10">Heterotrimer of A, B and C subunits.</text>
</comment>
<evidence type="ECO:0000256" key="1">
    <source>
        <dbReference type="ARBA" id="ARBA00005306"/>
    </source>
</evidence>
<reference evidence="12 13" key="1">
    <citation type="submission" date="2021-03" db="EMBL/GenBank/DDBJ databases">
        <title>Genomic Encyclopedia of Type Strains, Phase IV (KMG-IV): sequencing the most valuable type-strain genomes for metagenomic binning, comparative biology and taxonomic classification.</title>
        <authorList>
            <person name="Goeker M."/>
        </authorList>
    </citation>
    <scope>NUCLEOTIDE SEQUENCE [LARGE SCALE GENOMIC DNA]</scope>
    <source>
        <strain evidence="12 13">DSM 25609</strain>
    </source>
</reference>
<evidence type="ECO:0000256" key="4">
    <source>
        <dbReference type="ARBA" id="ARBA00022741"/>
    </source>
</evidence>
<dbReference type="InterPro" id="IPR042114">
    <property type="entry name" value="GatB_C_1"/>
</dbReference>
<keyword evidence="5 10" id="KW-0067">ATP-binding</keyword>
<keyword evidence="3 10" id="KW-0436">Ligase</keyword>
<evidence type="ECO:0000313" key="12">
    <source>
        <dbReference type="EMBL" id="MBP1970409.1"/>
    </source>
</evidence>
<evidence type="ECO:0000256" key="10">
    <source>
        <dbReference type="HAMAP-Rule" id="MF_00121"/>
    </source>
</evidence>
<dbReference type="Pfam" id="PF02934">
    <property type="entry name" value="GatB_N"/>
    <property type="match status" value="1"/>
</dbReference>
<dbReference type="InterPro" id="IPR003789">
    <property type="entry name" value="Asn/Gln_tRNA_amidoTrase-B-like"/>
</dbReference>
<dbReference type="SUPFAM" id="SSF55931">
    <property type="entry name" value="Glutamine synthetase/guanido kinase"/>
    <property type="match status" value="1"/>
</dbReference>
<comment type="similarity">
    <text evidence="1 10">Belongs to the GatB/GatE family. GatB subfamily.</text>
</comment>
<accession>A0ABS4IHH7</accession>
<feature type="domain" description="Asn/Gln amidotransferase" evidence="11">
    <location>
        <begin position="326"/>
        <end position="473"/>
    </location>
</feature>
<gene>
    <name evidence="10" type="primary">gatB</name>
    <name evidence="12" type="ORF">J2Z83_002530</name>
</gene>
<comment type="catalytic activity">
    <reaction evidence="9 10">
        <text>L-glutamyl-tRNA(Gln) + L-glutamine + ATP + H2O = L-glutaminyl-tRNA(Gln) + L-glutamate + ADP + phosphate + H(+)</text>
        <dbReference type="Rhea" id="RHEA:17521"/>
        <dbReference type="Rhea" id="RHEA-COMP:9681"/>
        <dbReference type="Rhea" id="RHEA-COMP:9684"/>
        <dbReference type="ChEBI" id="CHEBI:15377"/>
        <dbReference type="ChEBI" id="CHEBI:15378"/>
        <dbReference type="ChEBI" id="CHEBI:29985"/>
        <dbReference type="ChEBI" id="CHEBI:30616"/>
        <dbReference type="ChEBI" id="CHEBI:43474"/>
        <dbReference type="ChEBI" id="CHEBI:58359"/>
        <dbReference type="ChEBI" id="CHEBI:78520"/>
        <dbReference type="ChEBI" id="CHEBI:78521"/>
        <dbReference type="ChEBI" id="CHEBI:456216"/>
    </reaction>
</comment>